<organism evidence="1 2">
    <name type="scientific">Panagrolaimus sp. ES5</name>
    <dbReference type="NCBI Taxonomy" id="591445"/>
    <lineage>
        <taxon>Eukaryota</taxon>
        <taxon>Metazoa</taxon>
        <taxon>Ecdysozoa</taxon>
        <taxon>Nematoda</taxon>
        <taxon>Chromadorea</taxon>
        <taxon>Rhabditida</taxon>
        <taxon>Tylenchina</taxon>
        <taxon>Panagrolaimomorpha</taxon>
        <taxon>Panagrolaimoidea</taxon>
        <taxon>Panagrolaimidae</taxon>
        <taxon>Panagrolaimus</taxon>
    </lineage>
</organism>
<accession>A0AC34FIT9</accession>
<evidence type="ECO:0000313" key="2">
    <source>
        <dbReference type="WBParaSite" id="ES5_v2.g16855.t1"/>
    </source>
</evidence>
<evidence type="ECO:0000313" key="1">
    <source>
        <dbReference type="Proteomes" id="UP000887579"/>
    </source>
</evidence>
<reference evidence="2" key="1">
    <citation type="submission" date="2022-11" db="UniProtKB">
        <authorList>
            <consortium name="WormBaseParasite"/>
        </authorList>
    </citation>
    <scope>IDENTIFICATION</scope>
</reference>
<name>A0AC34FIT9_9BILA</name>
<dbReference type="WBParaSite" id="ES5_v2.g16855.t1">
    <property type="protein sequence ID" value="ES5_v2.g16855.t1"/>
    <property type="gene ID" value="ES5_v2.g16855"/>
</dbReference>
<protein>
    <submittedName>
        <fullName evidence="2">Peptidase S1 domain-containing protein</fullName>
    </submittedName>
</protein>
<proteinExistence type="predicted"/>
<sequence length="269" mass="30176">MYIMNIIFDNGQVNIQRSCIARNNFNAVFYKKSVNIQRGTEAKEHGYPYVIFLEIDGGKSRCGGLFIHSSFIVTAYHCLQRGKSIVAIAGINDITKRKDGQQQSVENSSYIKVGEDPKMDIRLIQLSQPFILNEYVKTVQLLKNFEMVVEAPADIIGWGATKHNTFPNTLQVATVNYLEKNHPNCRQVKKEDYHICFANVINNQGACLGDSGSSVILEGETPTEDKIIAIIIDAPNQCFLKNKAYTDAIKTSSFCKELAKIKELRNVCV</sequence>
<dbReference type="Proteomes" id="UP000887579">
    <property type="component" value="Unplaced"/>
</dbReference>